<proteinExistence type="predicted"/>
<evidence type="ECO:0000313" key="2">
    <source>
        <dbReference type="Proteomes" id="UP000692954"/>
    </source>
</evidence>
<comment type="caution">
    <text evidence="1">The sequence shown here is derived from an EMBL/GenBank/DDBJ whole genome shotgun (WGS) entry which is preliminary data.</text>
</comment>
<accession>A0A8S1PZL7</accession>
<protein>
    <submittedName>
        <fullName evidence="1">Uncharacterized protein</fullName>
    </submittedName>
</protein>
<sequence length="60" mass="7232">MKSPKVGRCPGHYNGEYNLKGIKLDTGQITQFENQNKRYKYMQLFKKQICLMTYQQWQNI</sequence>
<dbReference type="EMBL" id="CAJJDN010000092">
    <property type="protein sequence ID" value="CAD8108684.1"/>
    <property type="molecule type" value="Genomic_DNA"/>
</dbReference>
<organism evidence="1 2">
    <name type="scientific">Paramecium sonneborni</name>
    <dbReference type="NCBI Taxonomy" id="65129"/>
    <lineage>
        <taxon>Eukaryota</taxon>
        <taxon>Sar</taxon>
        <taxon>Alveolata</taxon>
        <taxon>Ciliophora</taxon>
        <taxon>Intramacronucleata</taxon>
        <taxon>Oligohymenophorea</taxon>
        <taxon>Peniculida</taxon>
        <taxon>Parameciidae</taxon>
        <taxon>Paramecium</taxon>
    </lineage>
</organism>
<name>A0A8S1PZL7_9CILI</name>
<dbReference type="AlphaFoldDB" id="A0A8S1PZL7"/>
<keyword evidence="2" id="KW-1185">Reference proteome</keyword>
<dbReference type="OrthoDB" id="320641at2759"/>
<dbReference type="Proteomes" id="UP000692954">
    <property type="component" value="Unassembled WGS sequence"/>
</dbReference>
<reference evidence="1" key="1">
    <citation type="submission" date="2021-01" db="EMBL/GenBank/DDBJ databases">
        <authorList>
            <consortium name="Genoscope - CEA"/>
            <person name="William W."/>
        </authorList>
    </citation>
    <scope>NUCLEOTIDE SEQUENCE</scope>
</reference>
<gene>
    <name evidence="1" type="ORF">PSON_ATCC_30995.1.T0920018</name>
</gene>
<evidence type="ECO:0000313" key="1">
    <source>
        <dbReference type="EMBL" id="CAD8108684.1"/>
    </source>
</evidence>